<dbReference type="PANTHER" id="PTHR13887:SF54">
    <property type="entry name" value="DSBA FAMILY PROTEIN"/>
    <property type="match status" value="1"/>
</dbReference>
<sequence>MNIEQTAKDISANSVSAAADRIEIVYYTDPLCCWSWAFEKAWQQLKHNYTITVRYCMGGLLPNWNNYNDQLNSVTKPLQIGPVWMLAGQLSGTPIHHRIWFTDPPASSYPACVAVKCAARQSAEAEEQYLTYLRKAVMINGQNIARKAVLLETAATLAKALPGVLDVEVFTKDLTSPEVINSFRADLQETSYRNITRFPTLMIHQAGKKGVLVVTGNRPYEAIAGLIDRYIHS</sequence>
<dbReference type="Gene3D" id="3.40.30.10">
    <property type="entry name" value="Glutaredoxin"/>
    <property type="match status" value="1"/>
</dbReference>
<reference evidence="1" key="1">
    <citation type="journal article" date="2014" name="Int. J. Syst. Evol. Microbiol.">
        <title>Complete genome sequence of Corynebacterium casei LMG S-19264T (=DSM 44701T), isolated from a smear-ripened cheese.</title>
        <authorList>
            <consortium name="US DOE Joint Genome Institute (JGI-PGF)"/>
            <person name="Walter F."/>
            <person name="Albersmeier A."/>
            <person name="Kalinowski J."/>
            <person name="Ruckert C."/>
        </authorList>
    </citation>
    <scope>NUCLEOTIDE SEQUENCE</scope>
    <source>
        <strain evidence="1">CGMCC 1.15290</strain>
    </source>
</reference>
<dbReference type="Proteomes" id="UP000627292">
    <property type="component" value="Unassembled WGS sequence"/>
</dbReference>
<name>A0A917J0X6_9BACT</name>
<organism evidence="1 2">
    <name type="scientific">Filimonas zeae</name>
    <dbReference type="NCBI Taxonomy" id="1737353"/>
    <lineage>
        <taxon>Bacteria</taxon>
        <taxon>Pseudomonadati</taxon>
        <taxon>Bacteroidota</taxon>
        <taxon>Chitinophagia</taxon>
        <taxon>Chitinophagales</taxon>
        <taxon>Chitinophagaceae</taxon>
        <taxon>Filimonas</taxon>
    </lineage>
</organism>
<dbReference type="PANTHER" id="PTHR13887">
    <property type="entry name" value="GLUTATHIONE S-TRANSFERASE KAPPA"/>
    <property type="match status" value="1"/>
</dbReference>
<evidence type="ECO:0000313" key="1">
    <source>
        <dbReference type="EMBL" id="GGH74144.1"/>
    </source>
</evidence>
<gene>
    <name evidence="1" type="ORF">GCM10011379_36440</name>
</gene>
<dbReference type="SUPFAM" id="SSF52833">
    <property type="entry name" value="Thioredoxin-like"/>
    <property type="match status" value="1"/>
</dbReference>
<comment type="caution">
    <text evidence="1">The sequence shown here is derived from an EMBL/GenBank/DDBJ whole genome shotgun (WGS) entry which is preliminary data.</text>
</comment>
<reference evidence="1" key="2">
    <citation type="submission" date="2020-09" db="EMBL/GenBank/DDBJ databases">
        <authorList>
            <person name="Sun Q."/>
            <person name="Zhou Y."/>
        </authorList>
    </citation>
    <scope>NUCLEOTIDE SEQUENCE</scope>
    <source>
        <strain evidence="1">CGMCC 1.15290</strain>
    </source>
</reference>
<protein>
    <recommendedName>
        <fullName evidence="3">DsbA family protein</fullName>
    </recommendedName>
</protein>
<dbReference type="CDD" id="cd03025">
    <property type="entry name" value="DsbA_FrnE_like"/>
    <property type="match status" value="1"/>
</dbReference>
<dbReference type="Pfam" id="PF13743">
    <property type="entry name" value="Thioredoxin_5"/>
    <property type="match status" value="1"/>
</dbReference>
<keyword evidence="2" id="KW-1185">Reference proteome</keyword>
<dbReference type="Gene3D" id="1.10.472.60">
    <property type="entry name" value="putative protein disulfide isomerase domain"/>
    <property type="match status" value="1"/>
</dbReference>
<dbReference type="AlphaFoldDB" id="A0A917J0X6"/>
<accession>A0A917J0X6</accession>
<dbReference type="InterPro" id="IPR036249">
    <property type="entry name" value="Thioredoxin-like_sf"/>
</dbReference>
<dbReference type="EMBL" id="BMIB01000003">
    <property type="protein sequence ID" value="GGH74144.1"/>
    <property type="molecule type" value="Genomic_DNA"/>
</dbReference>
<evidence type="ECO:0008006" key="3">
    <source>
        <dbReference type="Google" id="ProtNLM"/>
    </source>
</evidence>
<dbReference type="RefSeq" id="WP_188954885.1">
    <property type="nucleotide sequence ID" value="NZ_BMIB01000003.1"/>
</dbReference>
<evidence type="ECO:0000313" key="2">
    <source>
        <dbReference type="Proteomes" id="UP000627292"/>
    </source>
</evidence>
<proteinExistence type="predicted"/>